<keyword evidence="2 5" id="KW-0812">Transmembrane</keyword>
<organism evidence="7 8">
    <name type="scientific">Gillisia hiemivivida</name>
    <dbReference type="NCBI Taxonomy" id="291190"/>
    <lineage>
        <taxon>Bacteria</taxon>
        <taxon>Pseudomonadati</taxon>
        <taxon>Bacteroidota</taxon>
        <taxon>Flavobacteriia</taxon>
        <taxon>Flavobacteriales</taxon>
        <taxon>Flavobacteriaceae</taxon>
        <taxon>Gillisia</taxon>
    </lineage>
</organism>
<dbReference type="AlphaFoldDB" id="A0A5C6ZU15"/>
<proteinExistence type="predicted"/>
<evidence type="ECO:0000256" key="4">
    <source>
        <dbReference type="ARBA" id="ARBA00023136"/>
    </source>
</evidence>
<dbReference type="GO" id="GO:0012505">
    <property type="term" value="C:endomembrane system"/>
    <property type="evidence" value="ECO:0007669"/>
    <property type="project" value="UniProtKB-SubCell"/>
</dbReference>
<evidence type="ECO:0000256" key="2">
    <source>
        <dbReference type="ARBA" id="ARBA00022692"/>
    </source>
</evidence>
<dbReference type="OrthoDB" id="9800202at2"/>
<reference evidence="7 8" key="1">
    <citation type="submission" date="2019-08" db="EMBL/GenBank/DDBJ databases">
        <title>Genome sequence of Gillisia hiemivivida IC154 (type strain).</title>
        <authorList>
            <person name="Bowman J.P."/>
        </authorList>
    </citation>
    <scope>NUCLEOTIDE SEQUENCE [LARGE SCALE GENOMIC DNA]</scope>
    <source>
        <strain evidence="7 8">IC154</strain>
    </source>
</reference>
<feature type="transmembrane region" description="Helical" evidence="5">
    <location>
        <begin position="101"/>
        <end position="121"/>
    </location>
</feature>
<dbReference type="InterPro" id="IPR010652">
    <property type="entry name" value="DUF1232"/>
</dbReference>
<evidence type="ECO:0000256" key="1">
    <source>
        <dbReference type="ARBA" id="ARBA00004127"/>
    </source>
</evidence>
<gene>
    <name evidence="7" type="ORF">ES724_06550</name>
</gene>
<dbReference type="RefSeq" id="WP_146931192.1">
    <property type="nucleotide sequence ID" value="NZ_CBCSHZ010000007.1"/>
</dbReference>
<dbReference type="Pfam" id="PF06803">
    <property type="entry name" value="DUF1232"/>
    <property type="match status" value="1"/>
</dbReference>
<keyword evidence="8" id="KW-1185">Reference proteome</keyword>
<evidence type="ECO:0000313" key="8">
    <source>
        <dbReference type="Proteomes" id="UP000321367"/>
    </source>
</evidence>
<protein>
    <submittedName>
        <fullName evidence="7">DUF1232 domain-containing protein</fullName>
    </submittedName>
</protein>
<dbReference type="EMBL" id="VORY01000005">
    <property type="protein sequence ID" value="TXD94303.1"/>
    <property type="molecule type" value="Genomic_DNA"/>
</dbReference>
<evidence type="ECO:0000259" key="6">
    <source>
        <dbReference type="Pfam" id="PF06803"/>
    </source>
</evidence>
<evidence type="ECO:0000313" key="7">
    <source>
        <dbReference type="EMBL" id="TXD94303.1"/>
    </source>
</evidence>
<evidence type="ECO:0000256" key="3">
    <source>
        <dbReference type="ARBA" id="ARBA00022989"/>
    </source>
</evidence>
<feature type="domain" description="DUF1232" evidence="6">
    <location>
        <begin position="34"/>
        <end position="70"/>
    </location>
</feature>
<dbReference type="Proteomes" id="UP000321367">
    <property type="component" value="Unassembled WGS sequence"/>
</dbReference>
<evidence type="ECO:0000256" key="5">
    <source>
        <dbReference type="SAM" id="Phobius"/>
    </source>
</evidence>
<keyword evidence="3 5" id="KW-1133">Transmembrane helix</keyword>
<name>A0A5C6ZU15_9FLAO</name>
<comment type="subcellular location">
    <subcellularLocation>
        <location evidence="1">Endomembrane system</location>
        <topology evidence="1">Multi-pass membrane protein</topology>
    </subcellularLocation>
</comment>
<accession>A0A5C6ZU15</accession>
<keyword evidence="4 5" id="KW-0472">Membrane</keyword>
<comment type="caution">
    <text evidence="7">The sequence shown here is derived from an EMBL/GenBank/DDBJ whole genome shotgun (WGS) entry which is preliminary data.</text>
</comment>
<sequence>MDFFNKLKSKVKKLKNEIQVLSIAYSDPRTPWTAKLLIGITVGYLLSPIDLIPDFIPVLGILDDLILVPLLITVSIKLIPEIVITDARATALKNPKRMKKNNYIVAFIILLLWLFVIYNLFTYFQAKTGYF</sequence>